<organism evidence="4 5">
    <name type="scientific">Auraticoccus cholistanensis</name>
    <dbReference type="NCBI Taxonomy" id="2656650"/>
    <lineage>
        <taxon>Bacteria</taxon>
        <taxon>Bacillati</taxon>
        <taxon>Actinomycetota</taxon>
        <taxon>Actinomycetes</taxon>
        <taxon>Propionibacteriales</taxon>
        <taxon>Propionibacteriaceae</taxon>
        <taxon>Auraticoccus</taxon>
    </lineage>
</organism>
<dbReference type="EMBL" id="WPCU01000004">
    <property type="protein sequence ID" value="MVA75403.1"/>
    <property type="molecule type" value="Genomic_DNA"/>
</dbReference>
<evidence type="ECO:0000259" key="3">
    <source>
        <dbReference type="Pfam" id="PF21346"/>
    </source>
</evidence>
<dbReference type="InterPro" id="IPR048330">
    <property type="entry name" value="PcRGLX/YetA_2nd"/>
</dbReference>
<evidence type="ECO:0000313" key="5">
    <source>
        <dbReference type="Proteomes" id="UP000435304"/>
    </source>
</evidence>
<feature type="domain" description="PcRGLX/YetA-like central beta-sandwich" evidence="2">
    <location>
        <begin position="92"/>
        <end position="465"/>
    </location>
</feature>
<dbReference type="InterPro" id="IPR045793">
    <property type="entry name" value="PcRGLX/YetA-like"/>
</dbReference>
<dbReference type="Proteomes" id="UP000435304">
    <property type="component" value="Unassembled WGS sequence"/>
</dbReference>
<evidence type="ECO:0000259" key="1">
    <source>
        <dbReference type="Pfam" id="PF19501"/>
    </source>
</evidence>
<keyword evidence="5" id="KW-1185">Reference proteome</keyword>
<feature type="domain" description="PcRGLX/YetA-like N-terminal RIFT barrel" evidence="1">
    <location>
        <begin position="4"/>
        <end position="80"/>
    </location>
</feature>
<dbReference type="InterPro" id="IPR048331">
    <property type="entry name" value="PcRGLX/YetA_3rd"/>
</dbReference>
<proteinExistence type="predicted"/>
<dbReference type="PANTHER" id="PTHR40081">
    <property type="entry name" value="CONCANAVALIN A-LIKE LECTIN/GLUCANASE"/>
    <property type="match status" value="1"/>
</dbReference>
<protein>
    <submittedName>
        <fullName evidence="4">Tat pathway signal sequence domain protein</fullName>
    </submittedName>
</protein>
<accession>A0A6A9URM5</accession>
<sequence length="891" mass="97130">MTPTPLRWLTRPRPQATTWGVPWARGTVGAGDGFALATADGRPVPVQSWVTARWPDGSVKWSAHAIGPQQDPAAGYTLTPTADPAPVEGPVVRVGESADGVVVDTGVVRWTIPTSGPLLVGSAERDGRTVVGPVELVSLWQGGPTPDAGGHVEREELRGLVEEVVVEQSGPLRAVVRLTGRHARPSAAATRGGRGAWLPFTVRLVLAAGSEELRVVHSLVWDGDADRDFLAGLGLRASVPMRDALHDRHVRLAGTAGGPGRDEEAVGFLTEAVRGLTGLRRDPGEQVRRAQVEGRPCPPVQEWAPEVSRRLELIPAWNDWTLDQTSADGYLLRKRTGAGRSWVTIPSGRRSAGYGYLGGAGGGLGFGLRNFWQQHPTRLDVRGAATATATATVWMWSPSAPAMDLRFYHDGLGQDDFASQLEGLEITYEDYEPGFGDAHGIARTSELTLRAHAATPTGAELSEHAAALGDPALLVCPPERLHAAGVFGDWSLVDRSTPARAAIEDRLDLLLDYYAGQVEQRRWYGFWDFGDVMHTYDHDRHQWRYDVGGYAWDNSELSPDLWLWYSFLRTGRADVFRLAEAMTRHTGEVDVYHAGRWKGLGTRHNVQHWGCSAKQLRISTAAYRRFFYYLTADERTGDLLDELAEPERTFTAIDPTRKVRTDVYTPDPSALAVGLGTDWSALAAAWLTRWERHGDTRARDRLLGTMTDIGSLPQGFLTGEALLDLETGRFDTSRDRVRVSHLSAVFGLVEICSELVALTAGTPEEAPGFEQAWLRYCRLYLAGPEAQQEAVGAPLSGISLIQAHSRLTAWAAARTGDAELARLAWHAFDIGDGDQLNTNPLQTMPWDVVTVTGHEVAEVVQEVRPVSTNDAAQYGLAAIQNLALVGEHLPG</sequence>
<evidence type="ECO:0000313" key="4">
    <source>
        <dbReference type="EMBL" id="MVA75403.1"/>
    </source>
</evidence>
<dbReference type="InterPro" id="IPR048329">
    <property type="entry name" value="PcRGLX_1st"/>
</dbReference>
<dbReference type="PANTHER" id="PTHR40081:SF1">
    <property type="entry name" value="TAT PATHWAY SIGNAL SEQUENCE DOMAIN PROTEIN"/>
    <property type="match status" value="1"/>
</dbReference>
<dbReference type="Pfam" id="PF21346">
    <property type="entry name" value="PcRGLX_3rd"/>
    <property type="match status" value="1"/>
</dbReference>
<dbReference type="Pfam" id="PF19501">
    <property type="entry name" value="PcRGLX_1st"/>
    <property type="match status" value="1"/>
</dbReference>
<gene>
    <name evidence="4" type="ORF">GC722_05070</name>
</gene>
<evidence type="ECO:0000259" key="2">
    <source>
        <dbReference type="Pfam" id="PF21345"/>
    </source>
</evidence>
<dbReference type="RefSeq" id="WP_331714396.1">
    <property type="nucleotide sequence ID" value="NZ_WPCU01000004.1"/>
</dbReference>
<comment type="caution">
    <text evidence="4">The sequence shown here is derived from an EMBL/GenBank/DDBJ whole genome shotgun (WGS) entry which is preliminary data.</text>
</comment>
<dbReference type="AlphaFoldDB" id="A0A6A9URM5"/>
<feature type="domain" description="PcRGLX/YetA-like C-terminal alpha/alpha toroid" evidence="3">
    <location>
        <begin position="471"/>
        <end position="889"/>
    </location>
</feature>
<reference evidence="4 5" key="1">
    <citation type="submission" date="2019-12" db="EMBL/GenBank/DDBJ databases">
        <title>Auraticoccus cholistani sp. nov., an actinomycete isolated from soil of Cholistan desert.</title>
        <authorList>
            <person name="Cheema M.T."/>
        </authorList>
    </citation>
    <scope>NUCLEOTIDE SEQUENCE [LARGE SCALE GENOMIC DNA]</scope>
    <source>
        <strain evidence="4 5">F435</strain>
    </source>
</reference>
<dbReference type="Pfam" id="PF21345">
    <property type="entry name" value="PcRGLX_2nd"/>
    <property type="match status" value="1"/>
</dbReference>
<name>A0A6A9URM5_9ACTN</name>